<accession>A0A5P1WYD3</accession>
<reference evidence="1 2" key="1">
    <citation type="submission" date="2019-09" db="EMBL/GenBank/DDBJ databases">
        <title>Complete Genome Sequence of Lactobacillus nenjiangensis SH-Y15, isolated from sauerkraut.</title>
        <authorList>
            <person name="Yang H."/>
        </authorList>
    </citation>
    <scope>NUCLEOTIDE SEQUENCE [LARGE SCALE GENOMIC DNA]</scope>
    <source>
        <strain evidence="1 2">SH-Y15</strain>
    </source>
</reference>
<dbReference type="KEGG" id="lnn:F0161_01000"/>
<dbReference type="Proteomes" id="UP000325295">
    <property type="component" value="Chromosome"/>
</dbReference>
<protein>
    <submittedName>
        <fullName evidence="1">Uncharacterized protein</fullName>
    </submittedName>
</protein>
<proteinExistence type="predicted"/>
<organism evidence="1 2">
    <name type="scientific">Paucilactobacillus nenjiangensis</name>
    <dbReference type="NCBI Taxonomy" id="1296540"/>
    <lineage>
        <taxon>Bacteria</taxon>
        <taxon>Bacillati</taxon>
        <taxon>Bacillota</taxon>
        <taxon>Bacilli</taxon>
        <taxon>Lactobacillales</taxon>
        <taxon>Lactobacillaceae</taxon>
        <taxon>Paucilactobacillus</taxon>
    </lineage>
</organism>
<evidence type="ECO:0000313" key="2">
    <source>
        <dbReference type="Proteomes" id="UP000325295"/>
    </source>
</evidence>
<dbReference type="RefSeq" id="WP_137602484.1">
    <property type="nucleotide sequence ID" value="NZ_BJEB01000054.1"/>
</dbReference>
<keyword evidence="2" id="KW-1185">Reference proteome</keyword>
<evidence type="ECO:0000313" key="1">
    <source>
        <dbReference type="EMBL" id="QER66586.1"/>
    </source>
</evidence>
<sequence>MIDLQPNDLQSVLSHDYLYKRAVKVLLEQWDTEGNQLFSDQIKAGDIIFARKLQQAGLIQGSKDFSDYQSVQEFVVQHDQWLSGVAKTELLSKFE</sequence>
<name>A0A5P1WYD3_9LACO</name>
<dbReference type="AlphaFoldDB" id="A0A5P1WYD3"/>
<dbReference type="EMBL" id="CP043939">
    <property type="protein sequence ID" value="QER66586.1"/>
    <property type="molecule type" value="Genomic_DNA"/>
</dbReference>
<gene>
    <name evidence="1" type="ORF">F0161_01000</name>
</gene>
<dbReference type="OrthoDB" id="2320152at2"/>